<dbReference type="InterPro" id="IPR028082">
    <property type="entry name" value="Peripla_BP_I"/>
</dbReference>
<dbReference type="Gene3D" id="3.40.50.2300">
    <property type="match status" value="2"/>
</dbReference>
<gene>
    <name evidence="5" type="ORF">NQV15_07720</name>
</gene>
<accession>A0ABY5MDG9</accession>
<organism evidence="5 6">
    <name type="scientific">Aeromicrobium wangtongii</name>
    <dbReference type="NCBI Taxonomy" id="2969247"/>
    <lineage>
        <taxon>Bacteria</taxon>
        <taxon>Bacillati</taxon>
        <taxon>Actinomycetota</taxon>
        <taxon>Actinomycetes</taxon>
        <taxon>Propionibacteriales</taxon>
        <taxon>Nocardioidaceae</taxon>
        <taxon>Aeromicrobium</taxon>
    </lineage>
</organism>
<dbReference type="PROSITE" id="PS51257">
    <property type="entry name" value="PROKAR_LIPOPROTEIN"/>
    <property type="match status" value="1"/>
</dbReference>
<feature type="chain" id="PRO_5047351195" evidence="3">
    <location>
        <begin position="30"/>
        <end position="419"/>
    </location>
</feature>
<proteinExistence type="inferred from homology"/>
<evidence type="ECO:0000313" key="6">
    <source>
        <dbReference type="Proteomes" id="UP001316184"/>
    </source>
</evidence>
<keyword evidence="6" id="KW-1185">Reference proteome</keyword>
<protein>
    <submittedName>
        <fullName evidence="5">ABC transporter substrate-binding protein</fullName>
    </submittedName>
</protein>
<evidence type="ECO:0000259" key="4">
    <source>
        <dbReference type="Pfam" id="PF13458"/>
    </source>
</evidence>
<reference evidence="5 6" key="1">
    <citation type="submission" date="2022-08" db="EMBL/GenBank/DDBJ databases">
        <title>novel species in genus Aeromicrobium.</title>
        <authorList>
            <person name="Ye L."/>
        </authorList>
    </citation>
    <scope>NUCLEOTIDE SEQUENCE [LARGE SCALE GENOMIC DNA]</scope>
    <source>
        <strain evidence="6">zg-Y1379</strain>
    </source>
</reference>
<dbReference type="EMBL" id="CP102173">
    <property type="protein sequence ID" value="UUP15186.1"/>
    <property type="molecule type" value="Genomic_DNA"/>
</dbReference>
<feature type="signal peptide" evidence="3">
    <location>
        <begin position="1"/>
        <end position="29"/>
    </location>
</feature>
<evidence type="ECO:0000256" key="1">
    <source>
        <dbReference type="ARBA" id="ARBA00010062"/>
    </source>
</evidence>
<feature type="domain" description="Leucine-binding protein" evidence="4">
    <location>
        <begin position="68"/>
        <end position="395"/>
    </location>
</feature>
<dbReference type="Pfam" id="PF13458">
    <property type="entry name" value="Peripla_BP_6"/>
    <property type="match status" value="1"/>
</dbReference>
<dbReference type="Proteomes" id="UP001316184">
    <property type="component" value="Chromosome"/>
</dbReference>
<comment type="similarity">
    <text evidence="1">Belongs to the leucine-binding protein family.</text>
</comment>
<evidence type="ECO:0000313" key="5">
    <source>
        <dbReference type="EMBL" id="UUP15186.1"/>
    </source>
</evidence>
<name>A0ABY5MDG9_9ACTN</name>
<dbReference type="RefSeq" id="WP_232399240.1">
    <property type="nucleotide sequence ID" value="NZ_CP102173.1"/>
</dbReference>
<keyword evidence="2 3" id="KW-0732">Signal</keyword>
<dbReference type="SUPFAM" id="SSF53822">
    <property type="entry name" value="Periplasmic binding protein-like I"/>
    <property type="match status" value="1"/>
</dbReference>
<dbReference type="InterPro" id="IPR028081">
    <property type="entry name" value="Leu-bd"/>
</dbReference>
<sequence length="419" mass="44541">MFRNSARGGRTKRFCLRLGVIAIAVSVIAACSGSDSGGDSNDSDGPKLSGEPVKVMTITSLNSQGPVYPMIKTTAEAYEKWINSNGGINGRPLETVICDDQGQATQASACARKAVEENVVAAVGSYSFFGDAIVPILEDAGISWFGTCCAATPLELTSDVSFPVGSSLMYAVGFIQRAHEDGCKDINAVVIDGAQSYIEPMENAMKAYGMAFKQDPIILPQTSQDDGPYVARATKDSDCIVMVVSESLWKPWFAAYKAAGAKQRLYGPQGNLDAVSIKGFEDVAEGSIIAGSYPDIAAEPWADFREALDEADAPDDQDFNSLGGLGTWAGYSGFTQIASNLTDLNAKSFMEAAAATTNLDLKGMVPPIDFTKPWTDGLKGYERLFNRSVYFSEVKDGKIVPLTTEPANVSDLALGIAPQ</sequence>
<evidence type="ECO:0000256" key="2">
    <source>
        <dbReference type="ARBA" id="ARBA00022729"/>
    </source>
</evidence>
<evidence type="ECO:0000256" key="3">
    <source>
        <dbReference type="SAM" id="SignalP"/>
    </source>
</evidence>